<name>A0A4Y1VEP3_BACUN</name>
<reference evidence="2 3" key="1">
    <citation type="submission" date="2019-06" db="EMBL/GenBank/DDBJ databases">
        <title>Complete genome sequence of Bacteroides uniformis NBRC 113350.</title>
        <authorList>
            <person name="Miura T."/>
            <person name="Furukawa M."/>
            <person name="Shimamura M."/>
            <person name="Ohyama Y."/>
            <person name="Yamazoe A."/>
            <person name="Kawasaki H."/>
        </authorList>
    </citation>
    <scope>NUCLEOTIDE SEQUENCE [LARGE SCALE GENOMIC DNA]</scope>
    <source>
        <strain evidence="2 3">NBRC 113350</strain>
    </source>
</reference>
<dbReference type="EMBL" id="AP019724">
    <property type="protein sequence ID" value="BBK86802.1"/>
    <property type="molecule type" value="Genomic_DNA"/>
</dbReference>
<dbReference type="AlphaFoldDB" id="A0A4Y1VEP3"/>
<evidence type="ECO:0008006" key="4">
    <source>
        <dbReference type="Google" id="ProtNLM"/>
    </source>
</evidence>
<evidence type="ECO:0000256" key="1">
    <source>
        <dbReference type="SAM" id="Phobius"/>
    </source>
</evidence>
<sequence>MEFPFEEIGLTYVFTPKRRKLMFTIISIMFIGIGIGYLMRNVQMLQKVEKSASLTILLLLFVLGVSIGSNRLIVDNLGRFGWQAAVLASLSITGSMLASLMVFHLFFKKGEKR</sequence>
<keyword evidence="1" id="KW-1133">Transmembrane helix</keyword>
<dbReference type="Pfam" id="PF03956">
    <property type="entry name" value="Lys_export"/>
    <property type="match status" value="1"/>
</dbReference>
<organism evidence="2 3">
    <name type="scientific">Bacteroides uniformis</name>
    <dbReference type="NCBI Taxonomy" id="820"/>
    <lineage>
        <taxon>Bacteria</taxon>
        <taxon>Pseudomonadati</taxon>
        <taxon>Bacteroidota</taxon>
        <taxon>Bacteroidia</taxon>
        <taxon>Bacteroidales</taxon>
        <taxon>Bacteroidaceae</taxon>
        <taxon>Bacteroides</taxon>
    </lineage>
</organism>
<keyword evidence="1" id="KW-0472">Membrane</keyword>
<proteinExistence type="predicted"/>
<feature type="transmembrane region" description="Helical" evidence="1">
    <location>
        <begin position="80"/>
        <end position="107"/>
    </location>
</feature>
<evidence type="ECO:0000313" key="3">
    <source>
        <dbReference type="Proteomes" id="UP000320533"/>
    </source>
</evidence>
<gene>
    <name evidence="2" type="ORF">Bun01g_11720</name>
</gene>
<evidence type="ECO:0000313" key="2">
    <source>
        <dbReference type="EMBL" id="BBK86802.1"/>
    </source>
</evidence>
<dbReference type="KEGG" id="bun:Bun01g_11720"/>
<accession>A0A4Y1VEP3</accession>
<dbReference type="InterPro" id="IPR005642">
    <property type="entry name" value="LysO"/>
</dbReference>
<feature type="transmembrane region" description="Helical" evidence="1">
    <location>
        <begin position="51"/>
        <end position="74"/>
    </location>
</feature>
<keyword evidence="1" id="KW-0812">Transmembrane</keyword>
<dbReference type="Proteomes" id="UP000320533">
    <property type="component" value="Chromosome"/>
</dbReference>
<protein>
    <recommendedName>
        <fullName evidence="4">DUF340 domain-containing protein</fullName>
    </recommendedName>
</protein>
<feature type="transmembrane region" description="Helical" evidence="1">
    <location>
        <begin position="20"/>
        <end position="39"/>
    </location>
</feature>
<dbReference type="GO" id="GO:0015661">
    <property type="term" value="F:L-lysine efflux transmembrane transporter activity"/>
    <property type="evidence" value="ECO:0007669"/>
    <property type="project" value="InterPro"/>
</dbReference>